<evidence type="ECO:0000313" key="2">
    <source>
        <dbReference type="EMBL" id="KAE8384549.1"/>
    </source>
</evidence>
<organism evidence="2">
    <name type="scientific">Petromyces alliaceus</name>
    <name type="common">Aspergillus alliaceus</name>
    <dbReference type="NCBI Taxonomy" id="209559"/>
    <lineage>
        <taxon>Eukaryota</taxon>
        <taxon>Fungi</taxon>
        <taxon>Dikarya</taxon>
        <taxon>Ascomycota</taxon>
        <taxon>Pezizomycotina</taxon>
        <taxon>Eurotiomycetes</taxon>
        <taxon>Eurotiomycetidae</taxon>
        <taxon>Eurotiales</taxon>
        <taxon>Aspergillaceae</taxon>
        <taxon>Aspergillus</taxon>
        <taxon>Aspergillus subgen. Circumdati</taxon>
    </lineage>
</organism>
<evidence type="ECO:0000256" key="1">
    <source>
        <dbReference type="SAM" id="SignalP"/>
    </source>
</evidence>
<dbReference type="AlphaFoldDB" id="A0A5N7BS09"/>
<gene>
    <name evidence="2" type="ORF">BDV23DRAFT_166589</name>
    <name evidence="3" type="ORF">ETB97_010611</name>
</gene>
<dbReference type="Proteomes" id="UP000541154">
    <property type="component" value="Unassembled WGS sequence"/>
</dbReference>
<keyword evidence="4" id="KW-1185">Reference proteome</keyword>
<protein>
    <submittedName>
        <fullName evidence="2">Uncharacterized protein</fullName>
    </submittedName>
</protein>
<proteinExistence type="predicted"/>
<reference evidence="2" key="2">
    <citation type="submission" date="2019-04" db="EMBL/GenBank/DDBJ databases">
        <title>Friends and foes A comparative genomics studyof 23 Aspergillus species from section Flavi.</title>
        <authorList>
            <consortium name="DOE Joint Genome Institute"/>
            <person name="Kjaerbolling I."/>
            <person name="Vesth T."/>
            <person name="Frisvad J.C."/>
            <person name="Nybo J.L."/>
            <person name="Theobald S."/>
            <person name="Kildgaard S."/>
            <person name="Isbrandt T."/>
            <person name="Kuo A."/>
            <person name="Sato A."/>
            <person name="Lyhne E.K."/>
            <person name="Kogle M.E."/>
            <person name="Wiebenga A."/>
            <person name="Kun R.S."/>
            <person name="Lubbers R.J."/>
            <person name="Makela M.R."/>
            <person name="Barry K."/>
            <person name="Chovatia M."/>
            <person name="Clum A."/>
            <person name="Daum C."/>
            <person name="Haridas S."/>
            <person name="He G."/>
            <person name="LaButti K."/>
            <person name="Lipzen A."/>
            <person name="Mondo S."/>
            <person name="Riley R."/>
            <person name="Salamov A."/>
            <person name="Simmons B.A."/>
            <person name="Magnuson J.K."/>
            <person name="Henrissat B."/>
            <person name="Mortensen U.H."/>
            <person name="Larsen T.O."/>
            <person name="Devries R.P."/>
            <person name="Grigoriev I.V."/>
            <person name="Machida M."/>
            <person name="Baker S.E."/>
            <person name="Andersen M.R."/>
        </authorList>
    </citation>
    <scope>NUCLEOTIDE SEQUENCE [LARGE SCALE GENOMIC DNA]</scope>
    <source>
        <strain evidence="2">IBT 14317</strain>
    </source>
</reference>
<accession>A0A8H5ZSL4</accession>
<evidence type="ECO:0000313" key="4">
    <source>
        <dbReference type="Proteomes" id="UP000541154"/>
    </source>
</evidence>
<dbReference type="EMBL" id="SPNV01000580">
    <property type="protein sequence ID" value="KAF5854932.1"/>
    <property type="molecule type" value="Genomic_DNA"/>
</dbReference>
<reference evidence="3 4" key="1">
    <citation type="submission" date="2019-04" db="EMBL/GenBank/DDBJ databases">
        <title>Aspergillus burnettii sp. nov., novel species from soil in southeast Queensland.</title>
        <authorList>
            <person name="Gilchrist C.L.M."/>
            <person name="Pitt J.I."/>
            <person name="Lange L."/>
            <person name="Lacey H.J."/>
            <person name="Vuong D."/>
            <person name="Midgley D.J."/>
            <person name="Greenfield P."/>
            <person name="Bradbury M."/>
            <person name="Lacey E."/>
            <person name="Busk P.K."/>
            <person name="Pilgaard B."/>
            <person name="Chooi Y.H."/>
            <person name="Piggott A.M."/>
        </authorList>
    </citation>
    <scope>NUCLEOTIDE SEQUENCE [LARGE SCALE GENOMIC DNA]</scope>
    <source>
        <strain evidence="3 4">FRR 5400</strain>
    </source>
</reference>
<evidence type="ECO:0000313" key="3">
    <source>
        <dbReference type="EMBL" id="KAF5854932.1"/>
    </source>
</evidence>
<feature type="chain" id="PRO_5043207769" evidence="1">
    <location>
        <begin position="21"/>
        <end position="240"/>
    </location>
</feature>
<accession>A0A5N7BS09</accession>
<dbReference type="Proteomes" id="UP000326877">
    <property type="component" value="Unassembled WGS sequence"/>
</dbReference>
<dbReference type="EMBL" id="ML735365">
    <property type="protein sequence ID" value="KAE8384549.1"/>
    <property type="molecule type" value="Genomic_DNA"/>
</dbReference>
<sequence>MKVPFVLLASLCANSALTTALPTDQASAEEAVLLLRNGTTKAIETKDIESHLNGIPIGEPADNHQSFTSEGFSGLQKRGNAQFIIPLPDQEFLGWDIAMSSIIHANERDATVAIAAGQSIANSVSVSASVSATVDKWLQFGVSTDYSQTTTNTLTGTATQTIPKGKYGAFVSNPNTHRRSGYVFSGAPGNAQYEYFKADSFTPKKVSYQSAELNWVEGVITTCLGDTYPLKMCNGDGVLK</sequence>
<feature type="signal peptide" evidence="1">
    <location>
        <begin position="1"/>
        <end position="20"/>
    </location>
</feature>
<dbReference type="OrthoDB" id="4831122at2759"/>
<keyword evidence="1" id="KW-0732">Signal</keyword>
<name>A0A5N7BS09_PETAA</name>